<feature type="domain" description="6-phosphogluconate dehydrogenase NADP-binding" evidence="4">
    <location>
        <begin position="12"/>
        <end position="173"/>
    </location>
</feature>
<dbReference type="SUPFAM" id="SSF51735">
    <property type="entry name" value="NAD(P)-binding Rossmann-fold domains"/>
    <property type="match status" value="1"/>
</dbReference>
<dbReference type="PIRSF" id="PIRSF000103">
    <property type="entry name" value="HIBADH"/>
    <property type="match status" value="1"/>
</dbReference>
<dbReference type="RefSeq" id="WP_094820673.1">
    <property type="nucleotide sequence ID" value="NZ_NEVO01000005.1"/>
</dbReference>
<dbReference type="InterPro" id="IPR015815">
    <property type="entry name" value="HIBADH-related"/>
</dbReference>
<reference evidence="6 7" key="1">
    <citation type="submission" date="2017-05" db="EMBL/GenBank/DDBJ databases">
        <title>Complete and WGS of Bordetella genogroups.</title>
        <authorList>
            <person name="Spilker T."/>
            <person name="LiPuma J."/>
        </authorList>
    </citation>
    <scope>NUCLEOTIDE SEQUENCE [LARGE SCALE GENOMIC DNA]</scope>
    <source>
        <strain evidence="6 7">AU9919</strain>
    </source>
</reference>
<dbReference type="InterPro" id="IPR006115">
    <property type="entry name" value="6PGDH_NADP-bd"/>
</dbReference>
<accession>A0A261TY80</accession>
<gene>
    <name evidence="6" type="ORF">CAL20_16995</name>
</gene>
<evidence type="ECO:0000256" key="1">
    <source>
        <dbReference type="ARBA" id="ARBA00023002"/>
    </source>
</evidence>
<keyword evidence="1" id="KW-0560">Oxidoreductase</keyword>
<dbReference type="Pfam" id="PF03446">
    <property type="entry name" value="NAD_binding_2"/>
    <property type="match status" value="1"/>
</dbReference>
<dbReference type="PANTHER" id="PTHR43060:SF15">
    <property type="entry name" value="3-HYDROXYISOBUTYRATE DEHYDROGENASE-LIKE 1, MITOCHONDRIAL-RELATED"/>
    <property type="match status" value="1"/>
</dbReference>
<keyword evidence="2" id="KW-0520">NAD</keyword>
<evidence type="ECO:0000313" key="6">
    <source>
        <dbReference type="EMBL" id="OZI54668.1"/>
    </source>
</evidence>
<dbReference type="Gene3D" id="3.40.50.720">
    <property type="entry name" value="NAD(P)-binding Rossmann-like Domain"/>
    <property type="match status" value="1"/>
</dbReference>
<evidence type="ECO:0000259" key="4">
    <source>
        <dbReference type="Pfam" id="PF03446"/>
    </source>
</evidence>
<dbReference type="Gene3D" id="1.10.1040.10">
    <property type="entry name" value="N-(1-d-carboxylethyl)-l-norvaline Dehydrogenase, domain 2"/>
    <property type="match status" value="1"/>
</dbReference>
<feature type="domain" description="3-hydroxyisobutyrate dehydrogenase-like NAD-binding" evidence="5">
    <location>
        <begin position="177"/>
        <end position="289"/>
    </location>
</feature>
<dbReference type="InterPro" id="IPR036291">
    <property type="entry name" value="NAD(P)-bd_dom_sf"/>
</dbReference>
<dbReference type="OrthoDB" id="9786703at2"/>
<dbReference type="SUPFAM" id="SSF48179">
    <property type="entry name" value="6-phosphogluconate dehydrogenase C-terminal domain-like"/>
    <property type="match status" value="1"/>
</dbReference>
<dbReference type="InterPro" id="IPR008927">
    <property type="entry name" value="6-PGluconate_DH-like_C_sf"/>
</dbReference>
<dbReference type="Pfam" id="PF14833">
    <property type="entry name" value="NAD_binding_11"/>
    <property type="match status" value="1"/>
</dbReference>
<protein>
    <recommendedName>
        <fullName evidence="8">2-hydroxy-3-oxopropionate reductase</fullName>
    </recommendedName>
</protein>
<dbReference type="GO" id="GO:0050661">
    <property type="term" value="F:NADP binding"/>
    <property type="evidence" value="ECO:0007669"/>
    <property type="project" value="InterPro"/>
</dbReference>
<dbReference type="AlphaFoldDB" id="A0A261TY80"/>
<dbReference type="Proteomes" id="UP000216885">
    <property type="component" value="Unassembled WGS sequence"/>
</dbReference>
<sequence length="307" mass="32017">MGLPQFRKDSRRVGFIGVGLMGHGLAKHALARGYPVSVLLRSPAARERNSDLLEAGAAVLDTAGSLAAQCDVVIICVTGSPQVEEVVFGPSGLLSQVRAGTVVVDCSTSLPESSRRIAAALETAGAFFLDAALTGTPKEAEEGQVNLLVGGSPVVLNQVRDVLSSFSRHIYECGGVGAGHSVKLLHQFVVLSNAAVLAEAFSCAQKTGVNLQTLCDVIGSGGANSTAFQRLSAFVAEGNDQLFRFSLANALKDMQYYTRMASDAQVVSAVAGVVHNSYAVANNVGLGERYVPHLIQSLNKMNGNKSA</sequence>
<dbReference type="InterPro" id="IPR029154">
    <property type="entry name" value="HIBADH-like_NADP-bd"/>
</dbReference>
<evidence type="ECO:0008006" key="8">
    <source>
        <dbReference type="Google" id="ProtNLM"/>
    </source>
</evidence>
<keyword evidence="7" id="KW-1185">Reference proteome</keyword>
<dbReference type="GO" id="GO:0016491">
    <property type="term" value="F:oxidoreductase activity"/>
    <property type="evidence" value="ECO:0007669"/>
    <property type="project" value="UniProtKB-KW"/>
</dbReference>
<dbReference type="PANTHER" id="PTHR43060">
    <property type="entry name" value="3-HYDROXYISOBUTYRATE DEHYDROGENASE-LIKE 1, MITOCHONDRIAL-RELATED"/>
    <property type="match status" value="1"/>
</dbReference>
<dbReference type="InterPro" id="IPR013328">
    <property type="entry name" value="6PGD_dom2"/>
</dbReference>
<organism evidence="6 7">
    <name type="scientific">Bordetella genomosp. 4</name>
    <dbReference type="NCBI Taxonomy" id="463044"/>
    <lineage>
        <taxon>Bacteria</taxon>
        <taxon>Pseudomonadati</taxon>
        <taxon>Pseudomonadota</taxon>
        <taxon>Betaproteobacteria</taxon>
        <taxon>Burkholderiales</taxon>
        <taxon>Alcaligenaceae</taxon>
        <taxon>Bordetella</taxon>
    </lineage>
</organism>
<evidence type="ECO:0000259" key="5">
    <source>
        <dbReference type="Pfam" id="PF14833"/>
    </source>
</evidence>
<evidence type="ECO:0000256" key="3">
    <source>
        <dbReference type="PIRSR" id="PIRSR000103-1"/>
    </source>
</evidence>
<evidence type="ECO:0000313" key="7">
    <source>
        <dbReference type="Proteomes" id="UP000216885"/>
    </source>
</evidence>
<dbReference type="GO" id="GO:0051287">
    <property type="term" value="F:NAD binding"/>
    <property type="evidence" value="ECO:0007669"/>
    <property type="project" value="InterPro"/>
</dbReference>
<dbReference type="EMBL" id="NEVQ01000016">
    <property type="protein sequence ID" value="OZI54668.1"/>
    <property type="molecule type" value="Genomic_DNA"/>
</dbReference>
<feature type="active site" evidence="3">
    <location>
        <position position="183"/>
    </location>
</feature>
<name>A0A261TY80_9BORD</name>
<comment type="caution">
    <text evidence="6">The sequence shown here is derived from an EMBL/GenBank/DDBJ whole genome shotgun (WGS) entry which is preliminary data.</text>
</comment>
<proteinExistence type="predicted"/>
<evidence type="ECO:0000256" key="2">
    <source>
        <dbReference type="ARBA" id="ARBA00023027"/>
    </source>
</evidence>